<reference evidence="2 3" key="1">
    <citation type="journal article" date="2010" name="Stand. Genomic Sci.">
        <title>Complete genome sequence of Archaeoglobus profundus type strain (AV18).</title>
        <authorList>
            <person name="von Jan M."/>
            <person name="Lapidus A."/>
            <person name="Del Rio T.G."/>
            <person name="Copeland A."/>
            <person name="Tice H."/>
            <person name="Cheng J.F."/>
            <person name="Lucas S."/>
            <person name="Chen F."/>
            <person name="Nolan M."/>
            <person name="Goodwin L."/>
            <person name="Han C."/>
            <person name="Pitluck S."/>
            <person name="Liolios K."/>
            <person name="Ivanova N."/>
            <person name="Mavromatis K."/>
            <person name="Ovchinnikova G."/>
            <person name="Chertkov O."/>
            <person name="Pati A."/>
            <person name="Chen A."/>
            <person name="Palaniappan K."/>
            <person name="Land M."/>
            <person name="Hauser L."/>
            <person name="Chang Y.J."/>
            <person name="Jeffries C.D."/>
            <person name="Saunders E."/>
            <person name="Brettin T."/>
            <person name="Detter J.C."/>
            <person name="Chain P."/>
            <person name="Eichinger K."/>
            <person name="Huber H."/>
            <person name="Spring S."/>
            <person name="Rohde M."/>
            <person name="Goker M."/>
            <person name="Wirth R."/>
            <person name="Woyke T."/>
            <person name="Bristow J."/>
            <person name="Eisen J.A."/>
            <person name="Markowitz V."/>
            <person name="Hugenholtz P."/>
            <person name="Kyrpides N.C."/>
            <person name="Klenk H.P."/>
        </authorList>
    </citation>
    <scope>NUCLEOTIDE SEQUENCE [LARGE SCALE GENOMIC DNA]</scope>
    <source>
        <strain evidence="3">DSM 5631 / JCM 9629 / NBRC 100127 / Av18</strain>
    </source>
</reference>
<dbReference type="OrthoDB" id="15051at2157"/>
<dbReference type="RefSeq" id="WP_012940096.1">
    <property type="nucleotide sequence ID" value="NC_013741.1"/>
</dbReference>
<dbReference type="STRING" id="572546.Arcpr_0696"/>
<dbReference type="PaxDb" id="572546-Arcpr_0696"/>
<name>D2RHI5_ARCPA</name>
<dbReference type="EMBL" id="CP001857">
    <property type="protein sequence ID" value="ADB57760.1"/>
    <property type="molecule type" value="Genomic_DNA"/>
</dbReference>
<gene>
    <name evidence="2" type="ordered locus">Arcpr_0696</name>
</gene>
<dbReference type="GO" id="GO:0005737">
    <property type="term" value="C:cytoplasm"/>
    <property type="evidence" value="ECO:0007669"/>
    <property type="project" value="TreeGrafter"/>
</dbReference>
<dbReference type="KEGG" id="apo:Arcpr_0696"/>
<accession>D2RHI5</accession>
<evidence type="ECO:0000259" key="1">
    <source>
        <dbReference type="Pfam" id="PF04981"/>
    </source>
</evidence>
<dbReference type="GeneID" id="8739356"/>
<dbReference type="Proteomes" id="UP000001901">
    <property type="component" value="Chromosome"/>
</dbReference>
<feature type="domain" description="Nmd3 N-terminal" evidence="1">
    <location>
        <begin position="3"/>
        <end position="229"/>
    </location>
</feature>
<sequence length="332" mass="38209">MRCAICGNTAVIDGMCIDCYMKRNKLSWVDDIIEVVRCPKCGYFKVGRRWENLDFESALLELIHSSVRIHPQFDVEHLEVEPLTTGEVGKYIIRLVGNVEGYDVVDESIVEVRLKSRTCERCTRLSGGYYEAIVQIRADDREIERDELETVKDIINRVLERESDNQKAFVSKIVERKEGIDFYFGDKNIGRKVSREIVKALGGRLIESRKLHTRIDGRDVYRYTFAVRLPCYRIGDIVLDNGRICIVTGKDKGIDIDNLSSVNLKEPKVVRRREELEKGVVVNYDEYIVEIANESGVLQAVKTGNVEIGEEVYFFEHDSRFYAIPKEMYEGG</sequence>
<dbReference type="GO" id="GO:0043023">
    <property type="term" value="F:ribosomal large subunit binding"/>
    <property type="evidence" value="ECO:0007669"/>
    <property type="project" value="InterPro"/>
</dbReference>
<dbReference type="Pfam" id="PF04981">
    <property type="entry name" value="NMD3"/>
    <property type="match status" value="1"/>
</dbReference>
<dbReference type="PANTHER" id="PTHR12746">
    <property type="entry name" value="NONSENSE-MEDIATED MRNA DECAY PROTEIN 3"/>
    <property type="match status" value="1"/>
</dbReference>
<dbReference type="InterPro" id="IPR007064">
    <property type="entry name" value="Nmd3_N"/>
</dbReference>
<dbReference type="PANTHER" id="PTHR12746:SF2">
    <property type="entry name" value="60S RIBOSOMAL EXPORT PROTEIN NMD3"/>
    <property type="match status" value="1"/>
</dbReference>
<organism evidence="2 3">
    <name type="scientific">Archaeoglobus profundus (strain DSM 5631 / JCM 9629 / NBRC 100127 / Av18)</name>
    <dbReference type="NCBI Taxonomy" id="572546"/>
    <lineage>
        <taxon>Archaea</taxon>
        <taxon>Methanobacteriati</taxon>
        <taxon>Methanobacteriota</taxon>
        <taxon>Archaeoglobi</taxon>
        <taxon>Archaeoglobales</taxon>
        <taxon>Archaeoglobaceae</taxon>
        <taxon>Archaeoglobus</taxon>
    </lineage>
</organism>
<keyword evidence="3" id="KW-1185">Reference proteome</keyword>
<evidence type="ECO:0000313" key="2">
    <source>
        <dbReference type="EMBL" id="ADB57760.1"/>
    </source>
</evidence>
<proteinExistence type="predicted"/>
<evidence type="ECO:0000313" key="3">
    <source>
        <dbReference type="Proteomes" id="UP000001901"/>
    </source>
</evidence>
<dbReference type="AlphaFoldDB" id="D2RHI5"/>
<dbReference type="InterPro" id="IPR039768">
    <property type="entry name" value="Nmd3"/>
</dbReference>
<dbReference type="HOGENOM" id="CLU_065087_0_0_2"/>
<protein>
    <submittedName>
        <fullName evidence="2">NMD3 family protein</fullName>
    </submittedName>
</protein>
<dbReference type="eggNOG" id="arCOG04149">
    <property type="taxonomic scope" value="Archaea"/>
</dbReference>